<dbReference type="Pfam" id="PF24867">
    <property type="entry name" value="DUF7733"/>
    <property type="match status" value="1"/>
</dbReference>
<dbReference type="InterPro" id="IPR056635">
    <property type="entry name" value="DUF7733"/>
</dbReference>
<evidence type="ECO:0000313" key="3">
    <source>
        <dbReference type="EMBL" id="KAJ0970171.1"/>
    </source>
</evidence>
<feature type="domain" description="DUF7733" evidence="2">
    <location>
        <begin position="32"/>
        <end position="225"/>
    </location>
</feature>
<organism evidence="3 4">
    <name type="scientific">Dioscorea zingiberensis</name>
    <dbReference type="NCBI Taxonomy" id="325984"/>
    <lineage>
        <taxon>Eukaryota</taxon>
        <taxon>Viridiplantae</taxon>
        <taxon>Streptophyta</taxon>
        <taxon>Embryophyta</taxon>
        <taxon>Tracheophyta</taxon>
        <taxon>Spermatophyta</taxon>
        <taxon>Magnoliopsida</taxon>
        <taxon>Liliopsida</taxon>
        <taxon>Dioscoreales</taxon>
        <taxon>Dioscoreaceae</taxon>
        <taxon>Dioscorea</taxon>
    </lineage>
</organism>
<keyword evidence="1" id="KW-0472">Membrane</keyword>
<accession>A0A9D5HB57</accession>
<evidence type="ECO:0000256" key="1">
    <source>
        <dbReference type="SAM" id="Phobius"/>
    </source>
</evidence>
<dbReference type="PANTHER" id="PTHR33829:SF1">
    <property type="entry name" value="TRANSMEMBRANE PROTEIN"/>
    <property type="match status" value="1"/>
</dbReference>
<gene>
    <name evidence="3" type="ORF">J5N97_023048</name>
</gene>
<keyword evidence="1" id="KW-1133">Transmembrane helix</keyword>
<dbReference type="Proteomes" id="UP001085076">
    <property type="component" value="Miscellaneous, Linkage group lg06"/>
</dbReference>
<dbReference type="AlphaFoldDB" id="A0A9D5HB57"/>
<reference evidence="3" key="2">
    <citation type="journal article" date="2022" name="Hortic Res">
        <title>The genome of Dioscorea zingiberensis sheds light on the biosynthesis, origin and evolution of the medicinally important diosgenin saponins.</title>
        <authorList>
            <person name="Li Y."/>
            <person name="Tan C."/>
            <person name="Li Z."/>
            <person name="Guo J."/>
            <person name="Li S."/>
            <person name="Chen X."/>
            <person name="Wang C."/>
            <person name="Dai X."/>
            <person name="Yang H."/>
            <person name="Song W."/>
            <person name="Hou L."/>
            <person name="Xu J."/>
            <person name="Tong Z."/>
            <person name="Xu A."/>
            <person name="Yuan X."/>
            <person name="Wang W."/>
            <person name="Yang Q."/>
            <person name="Chen L."/>
            <person name="Sun Z."/>
            <person name="Wang K."/>
            <person name="Pan B."/>
            <person name="Chen J."/>
            <person name="Bao Y."/>
            <person name="Liu F."/>
            <person name="Qi X."/>
            <person name="Gang D.R."/>
            <person name="Wen J."/>
            <person name="Li J."/>
        </authorList>
    </citation>
    <scope>NUCLEOTIDE SEQUENCE</scope>
    <source>
        <strain evidence="3">Dzin_1.0</strain>
    </source>
</reference>
<proteinExistence type="predicted"/>
<name>A0A9D5HB57_9LILI</name>
<evidence type="ECO:0000259" key="2">
    <source>
        <dbReference type="Pfam" id="PF24867"/>
    </source>
</evidence>
<reference evidence="3" key="1">
    <citation type="submission" date="2021-03" db="EMBL/GenBank/DDBJ databases">
        <authorList>
            <person name="Li Z."/>
            <person name="Yang C."/>
        </authorList>
    </citation>
    <scope>NUCLEOTIDE SEQUENCE</scope>
    <source>
        <strain evidence="3">Dzin_1.0</strain>
        <tissue evidence="3">Leaf</tissue>
    </source>
</reference>
<feature type="transmembrane region" description="Helical" evidence="1">
    <location>
        <begin position="30"/>
        <end position="48"/>
    </location>
</feature>
<protein>
    <recommendedName>
        <fullName evidence="2">DUF7733 domain-containing protein</fullName>
    </recommendedName>
</protein>
<dbReference type="EMBL" id="JAGGNH010000006">
    <property type="protein sequence ID" value="KAJ0970171.1"/>
    <property type="molecule type" value="Genomic_DNA"/>
</dbReference>
<keyword evidence="1" id="KW-0812">Transmembrane</keyword>
<comment type="caution">
    <text evidence="3">The sequence shown here is derived from an EMBL/GenBank/DDBJ whole genome shotgun (WGS) entry which is preliminary data.</text>
</comment>
<feature type="transmembrane region" description="Helical" evidence="1">
    <location>
        <begin position="196"/>
        <end position="217"/>
    </location>
</feature>
<sequence>MSSGASSAAAAAPAVSPAPSSPSFRLFRSPIHLFVLVILTVLAATGMVPASDIGFAILSIPYIYFLSVFSFPALAPGPSPSVFGDRKRNRIRATYVLVSAIIGLYLPIAYILEGVFNGDRDGIKPAARHLFLLSCQVFMEGVTFSQAFSLPVRAFVPVAYNSRRLFSIADWSRSEFAKVEQQQQGLGLRLLAGKGLVMANMAFWAFNLFGFLLPVYLPRALKRYYSIAHTSKD</sequence>
<evidence type="ECO:0000313" key="4">
    <source>
        <dbReference type="Proteomes" id="UP001085076"/>
    </source>
</evidence>
<keyword evidence="4" id="KW-1185">Reference proteome</keyword>
<feature type="transmembrane region" description="Helical" evidence="1">
    <location>
        <begin position="55"/>
        <end position="75"/>
    </location>
</feature>
<feature type="transmembrane region" description="Helical" evidence="1">
    <location>
        <begin position="95"/>
        <end position="118"/>
    </location>
</feature>
<dbReference type="PANTHER" id="PTHR33829">
    <property type="entry name" value="OSJNBA0044M19.10 PROTEIN"/>
    <property type="match status" value="1"/>
</dbReference>
<feature type="transmembrane region" description="Helical" evidence="1">
    <location>
        <begin position="130"/>
        <end position="148"/>
    </location>
</feature>
<dbReference type="OrthoDB" id="1906194at2759"/>